<dbReference type="Proteomes" id="UP000596739">
    <property type="component" value="Unassembled WGS sequence"/>
</dbReference>
<evidence type="ECO:0000313" key="3">
    <source>
        <dbReference type="Proteomes" id="UP000596739"/>
    </source>
</evidence>
<dbReference type="EMBL" id="JAENHN010000037">
    <property type="protein sequence ID" value="MBK1811307.1"/>
    <property type="molecule type" value="Genomic_DNA"/>
</dbReference>
<accession>A0ABS1EPN1</accession>
<dbReference type="RefSeq" id="WP_200269389.1">
    <property type="nucleotide sequence ID" value="NZ_JAENHN010000037.1"/>
</dbReference>
<dbReference type="Pfam" id="PF00501">
    <property type="entry name" value="AMP-binding"/>
    <property type="match status" value="1"/>
</dbReference>
<proteinExistence type="predicted"/>
<dbReference type="InterPro" id="IPR042099">
    <property type="entry name" value="ANL_N_sf"/>
</dbReference>
<dbReference type="PANTHER" id="PTHR45527">
    <property type="entry name" value="NONRIBOSOMAL PEPTIDE SYNTHETASE"/>
    <property type="match status" value="1"/>
</dbReference>
<dbReference type="InterPro" id="IPR045851">
    <property type="entry name" value="AMP-bd_C_sf"/>
</dbReference>
<reference evidence="3" key="1">
    <citation type="submission" date="2021-01" db="EMBL/GenBank/DDBJ databases">
        <title>Genome public.</title>
        <authorList>
            <person name="Liu C."/>
            <person name="Sun Q."/>
        </authorList>
    </citation>
    <scope>NUCLEOTIDE SEQUENCE [LARGE SCALE GENOMIC DNA]</scope>
    <source>
        <strain evidence="3">YIM B02505</strain>
    </source>
</reference>
<dbReference type="InterPro" id="IPR000873">
    <property type="entry name" value="AMP-dep_synth/lig_dom"/>
</dbReference>
<organism evidence="2 3">
    <name type="scientific">Clostridium yunnanense</name>
    <dbReference type="NCBI Taxonomy" id="2800325"/>
    <lineage>
        <taxon>Bacteria</taxon>
        <taxon>Bacillati</taxon>
        <taxon>Bacillota</taxon>
        <taxon>Clostridia</taxon>
        <taxon>Eubacteriales</taxon>
        <taxon>Clostridiaceae</taxon>
        <taxon>Clostridium</taxon>
    </lineage>
</organism>
<dbReference type="PROSITE" id="PS00455">
    <property type="entry name" value="AMP_BINDING"/>
    <property type="match status" value="1"/>
</dbReference>
<sequence length="473" mass="54161">MESFIENNMKSNRVFVHDERNYLYSDMREYIYWLNKFFNDKGIERVMISLPQGFLAYSVIIGAYMSGITFCCINHKDPTQRKQMYADEFQPQLVIRQRSQDNFWNCDNLFDDEISSLSDRVDGQIYRNNNPVAYVIYTSGSTGKPKGVKIARQAFSHAVQCIATHFGITSDDICSQYPNLNFDMSLIDIFVAAVTGASLVPFSGFSDKLFPSKKIIKHQITFWNSIPGVIDILDHQGHWNSSVIKSIKKFKFGGDEILPRHMEKVFEIQKEAKVFLSYGPTEITLFCCCLSINADNYRQFARHNMSLGSLLPGWNLVLADMEDGIGQIVIYGDMIGLGYIGKQEESGFKTITIDGIEHRAFYTGDFGKYIDGSLYFISRKDMQIKINGNRVDLSEINRILREECCRDVCTIYNKKFICVFYVSETADTGTIRTILQKRLPAYLVPHHIIPLDALPKNTNGKTDRNKLMEVYCS</sequence>
<protein>
    <submittedName>
        <fullName evidence="2">AMP-binding protein</fullName>
    </submittedName>
</protein>
<dbReference type="SUPFAM" id="SSF56801">
    <property type="entry name" value="Acetyl-CoA synthetase-like"/>
    <property type="match status" value="1"/>
</dbReference>
<name>A0ABS1EPN1_9CLOT</name>
<evidence type="ECO:0000259" key="1">
    <source>
        <dbReference type="Pfam" id="PF00501"/>
    </source>
</evidence>
<evidence type="ECO:0000313" key="2">
    <source>
        <dbReference type="EMBL" id="MBK1811307.1"/>
    </source>
</evidence>
<comment type="caution">
    <text evidence="2">The sequence shown here is derived from an EMBL/GenBank/DDBJ whole genome shotgun (WGS) entry which is preliminary data.</text>
</comment>
<keyword evidence="3" id="KW-1185">Reference proteome</keyword>
<dbReference type="Gene3D" id="3.30.300.30">
    <property type="match status" value="1"/>
</dbReference>
<dbReference type="Gene3D" id="3.40.50.12780">
    <property type="entry name" value="N-terminal domain of ligase-like"/>
    <property type="match status" value="1"/>
</dbReference>
<feature type="domain" description="AMP-dependent synthetase/ligase" evidence="1">
    <location>
        <begin position="12"/>
        <end position="339"/>
    </location>
</feature>
<dbReference type="InterPro" id="IPR020845">
    <property type="entry name" value="AMP-binding_CS"/>
</dbReference>
<gene>
    <name evidence="2" type="ORF">JHL18_11785</name>
</gene>
<dbReference type="PANTHER" id="PTHR45527:SF1">
    <property type="entry name" value="FATTY ACID SYNTHASE"/>
    <property type="match status" value="1"/>
</dbReference>